<dbReference type="InterPro" id="IPR006314">
    <property type="entry name" value="Dyp_peroxidase"/>
</dbReference>
<dbReference type="SUPFAM" id="SSF54909">
    <property type="entry name" value="Dimeric alpha+beta barrel"/>
    <property type="match status" value="1"/>
</dbReference>
<keyword evidence="3" id="KW-0349">Heme</keyword>
<dbReference type="GO" id="GO:0004601">
    <property type="term" value="F:peroxidase activity"/>
    <property type="evidence" value="ECO:0007669"/>
    <property type="project" value="UniProtKB-KW"/>
</dbReference>
<evidence type="ECO:0000256" key="6">
    <source>
        <dbReference type="ARBA" id="ARBA00023002"/>
    </source>
</evidence>
<dbReference type="AlphaFoldDB" id="A0A2W2D645"/>
<dbReference type="InterPro" id="IPR048327">
    <property type="entry name" value="Dyp_perox_N"/>
</dbReference>
<keyword evidence="4" id="KW-0479">Metal-binding</keyword>
<keyword evidence="6" id="KW-0560">Oxidoreductase</keyword>
<dbReference type="Pfam" id="PF04261">
    <property type="entry name" value="Dyp_perox_N"/>
    <property type="match status" value="1"/>
</dbReference>
<evidence type="ECO:0000256" key="3">
    <source>
        <dbReference type="ARBA" id="ARBA00022617"/>
    </source>
</evidence>
<dbReference type="EMBL" id="POTX01000083">
    <property type="protein sequence ID" value="PZF96039.1"/>
    <property type="molecule type" value="Genomic_DNA"/>
</dbReference>
<dbReference type="PANTHER" id="PTHR30521">
    <property type="entry name" value="DEFERROCHELATASE/PEROXIDASE"/>
    <property type="match status" value="1"/>
</dbReference>
<comment type="caution">
    <text evidence="9">The sequence shown here is derived from an EMBL/GenBank/DDBJ whole genome shotgun (WGS) entry which is preliminary data.</text>
</comment>
<keyword evidence="7" id="KW-0408">Iron</keyword>
<keyword evidence="5" id="KW-0732">Signal</keyword>
<evidence type="ECO:0000256" key="5">
    <source>
        <dbReference type="ARBA" id="ARBA00022729"/>
    </source>
</evidence>
<evidence type="ECO:0000313" key="10">
    <source>
        <dbReference type="Proteomes" id="UP000248627"/>
    </source>
</evidence>
<dbReference type="PROSITE" id="PS51404">
    <property type="entry name" value="DYP_PEROXIDASE"/>
    <property type="match status" value="1"/>
</dbReference>
<evidence type="ECO:0000256" key="1">
    <source>
        <dbReference type="ARBA" id="ARBA00001970"/>
    </source>
</evidence>
<reference evidence="9 10" key="1">
    <citation type="submission" date="2018-01" db="EMBL/GenBank/DDBJ databases">
        <title>Draft genome sequence of Jishengella endophytica.</title>
        <authorList>
            <person name="Sahin N."/>
            <person name="Ay H."/>
            <person name="Saygin H."/>
        </authorList>
    </citation>
    <scope>NUCLEOTIDE SEQUENCE [LARGE SCALE GENOMIC DNA]</scope>
    <source>
        <strain evidence="9 10">DSM 45430</strain>
    </source>
</reference>
<dbReference type="InterPro" id="IPR048328">
    <property type="entry name" value="Dyp_perox_C"/>
</dbReference>
<dbReference type="Pfam" id="PF20628">
    <property type="entry name" value="Dyp_perox_C"/>
    <property type="match status" value="1"/>
</dbReference>
<dbReference type="OrthoDB" id="9781066at2"/>
<dbReference type="RefSeq" id="WP_111243793.1">
    <property type="nucleotide sequence ID" value="NZ_AP023358.1"/>
</dbReference>
<dbReference type="GO" id="GO:0046872">
    <property type="term" value="F:metal ion binding"/>
    <property type="evidence" value="ECO:0007669"/>
    <property type="project" value="UniProtKB-KW"/>
</dbReference>
<name>A0A2W2D645_9ACTN</name>
<dbReference type="GO" id="GO:0005829">
    <property type="term" value="C:cytosol"/>
    <property type="evidence" value="ECO:0007669"/>
    <property type="project" value="TreeGrafter"/>
</dbReference>
<dbReference type="InterPro" id="IPR006311">
    <property type="entry name" value="TAT_signal"/>
</dbReference>
<comment type="cofactor">
    <cofactor evidence="1">
        <name>heme b</name>
        <dbReference type="ChEBI" id="CHEBI:60344"/>
    </cofactor>
</comment>
<proteinExistence type="inferred from homology"/>
<dbReference type="Proteomes" id="UP000248627">
    <property type="component" value="Unassembled WGS sequence"/>
</dbReference>
<evidence type="ECO:0000313" key="9">
    <source>
        <dbReference type="EMBL" id="PZF96039.1"/>
    </source>
</evidence>
<evidence type="ECO:0000256" key="2">
    <source>
        <dbReference type="ARBA" id="ARBA00022559"/>
    </source>
</evidence>
<evidence type="ECO:0000256" key="8">
    <source>
        <dbReference type="ARBA" id="ARBA00025737"/>
    </source>
</evidence>
<dbReference type="GO" id="GO:0020037">
    <property type="term" value="F:heme binding"/>
    <property type="evidence" value="ECO:0007669"/>
    <property type="project" value="InterPro"/>
</dbReference>
<dbReference type="PROSITE" id="PS51318">
    <property type="entry name" value="TAT"/>
    <property type="match status" value="1"/>
</dbReference>
<evidence type="ECO:0000256" key="7">
    <source>
        <dbReference type="ARBA" id="ARBA00023004"/>
    </source>
</evidence>
<accession>A0A2W2D645</accession>
<keyword evidence="2 9" id="KW-0575">Peroxidase</keyword>
<sequence>MTGVSRRGWLTGGALAAGGTLVGAASVAAARSEQPPVRVPEPVPASVTVGAAVEPFHGERQSGIATEPQAHAAFVAFTLRAGTDRAALGRMLRLLSDDAARLTQGRPALADTEPELGLLPARLTVTFGFGPGLFAAAGLDDRRPPSVVELPSFPIDRLQPRWSGGDLLVQICADDPITVAHAQRVLVKDSRPFATVRWVQQGFRRAAGAEPGRTQRNLFGQLDGTANPKPGQPLETAVWITDGPDWLRHGTTLVVRRIRMDLETWDLLGRTDRELSVGRRLDSGAPLTGTAEHDEPDFAALGPDGLTVIPDFSHLTRAHVSDDRLRILRRPYNYDGTPAADGTADSGLIFASYQADIATQFLPIQRRLAERDLLNEWTTPIGSAVFAVPPGCPEDGWVGQQLLD</sequence>
<protein>
    <submittedName>
        <fullName evidence="9">Peroxidase</fullName>
    </submittedName>
</protein>
<dbReference type="NCBIfam" id="TIGR01413">
    <property type="entry name" value="Dyp_perox_fam"/>
    <property type="match status" value="1"/>
</dbReference>
<evidence type="ECO:0000256" key="4">
    <source>
        <dbReference type="ARBA" id="ARBA00022723"/>
    </source>
</evidence>
<dbReference type="InterPro" id="IPR011008">
    <property type="entry name" value="Dimeric_a/b-barrel"/>
</dbReference>
<gene>
    <name evidence="9" type="ORF">C1I93_14385</name>
</gene>
<keyword evidence="10" id="KW-1185">Reference proteome</keyword>
<comment type="similarity">
    <text evidence="8">Belongs to the DyP-type peroxidase family.</text>
</comment>
<organism evidence="9 10">
    <name type="scientific">Micromonospora endophytica</name>
    <dbReference type="NCBI Taxonomy" id="515350"/>
    <lineage>
        <taxon>Bacteria</taxon>
        <taxon>Bacillati</taxon>
        <taxon>Actinomycetota</taxon>
        <taxon>Actinomycetes</taxon>
        <taxon>Micromonosporales</taxon>
        <taxon>Micromonosporaceae</taxon>
        <taxon>Micromonospora</taxon>
    </lineage>
</organism>
<dbReference type="PANTHER" id="PTHR30521:SF4">
    <property type="entry name" value="DEFERROCHELATASE"/>
    <property type="match status" value="1"/>
</dbReference>